<dbReference type="InterPro" id="IPR050409">
    <property type="entry name" value="E3_ubiq-protein_ligase"/>
</dbReference>
<dbReference type="UniPathway" id="UPA00143"/>
<dbReference type="CDD" id="cd14270">
    <property type="entry name" value="UBA"/>
    <property type="match status" value="1"/>
</dbReference>
<feature type="compositionally biased region" description="Acidic residues" evidence="8">
    <location>
        <begin position="1935"/>
        <end position="1975"/>
    </location>
</feature>
<dbReference type="Gene3D" id="1.25.10.10">
    <property type="entry name" value="Leucine-rich Repeat Variant"/>
    <property type="match status" value="1"/>
</dbReference>
<dbReference type="InterPro" id="IPR010314">
    <property type="entry name" value="E3_Ub_ligase_DUF913"/>
</dbReference>
<feature type="region of interest" description="Disordered" evidence="8">
    <location>
        <begin position="2280"/>
        <end position="2351"/>
    </location>
</feature>
<dbReference type="PROSITE" id="PS50237">
    <property type="entry name" value="HECT"/>
    <property type="match status" value="1"/>
</dbReference>
<dbReference type="InterPro" id="IPR009060">
    <property type="entry name" value="UBA-like_sf"/>
</dbReference>
<gene>
    <name evidence="11" type="ORF">I350_07357</name>
</gene>
<dbReference type="SMART" id="SM00165">
    <property type="entry name" value="UBA"/>
    <property type="match status" value="1"/>
</dbReference>
<dbReference type="Proteomes" id="UP000095149">
    <property type="component" value="Unassembled WGS sequence"/>
</dbReference>
<evidence type="ECO:0000313" key="12">
    <source>
        <dbReference type="Proteomes" id="UP000095149"/>
    </source>
</evidence>
<dbReference type="GO" id="GO:0005737">
    <property type="term" value="C:cytoplasm"/>
    <property type="evidence" value="ECO:0007669"/>
    <property type="project" value="TreeGrafter"/>
</dbReference>
<feature type="compositionally biased region" description="Acidic residues" evidence="8">
    <location>
        <begin position="2049"/>
        <end position="2068"/>
    </location>
</feature>
<dbReference type="InterPro" id="IPR025527">
    <property type="entry name" value="HUWE1/Rev1_UBM"/>
</dbReference>
<feature type="region of interest" description="Disordered" evidence="8">
    <location>
        <begin position="2123"/>
        <end position="2150"/>
    </location>
</feature>
<dbReference type="Gene3D" id="3.30.2410.10">
    <property type="entry name" value="Hect, E3 ligase catalytic domain"/>
    <property type="match status" value="1"/>
</dbReference>
<dbReference type="InterPro" id="IPR010309">
    <property type="entry name" value="E3_Ub_ligase_DUF908"/>
</dbReference>
<keyword evidence="4" id="KW-0808">Transferase</keyword>
<dbReference type="FunFam" id="3.90.1750.10:FF:000003">
    <property type="entry name" value="E3 ubiquitin-protein ligase UPL1"/>
    <property type="match status" value="1"/>
</dbReference>
<reference evidence="11 12" key="1">
    <citation type="submission" date="2016-06" db="EMBL/GenBank/DDBJ databases">
        <title>Evolution of pathogenesis and genome organization in the Tremellales.</title>
        <authorList>
            <person name="Cuomo C."/>
            <person name="Litvintseva A."/>
            <person name="Heitman J."/>
            <person name="Chen Y."/>
            <person name="Sun S."/>
            <person name="Springer D."/>
            <person name="Dromer F."/>
            <person name="Young S."/>
            <person name="Zeng Q."/>
            <person name="Chapman S."/>
            <person name="Gujja S."/>
            <person name="Saif S."/>
            <person name="Birren B."/>
        </authorList>
    </citation>
    <scope>NUCLEOTIDE SEQUENCE [LARGE SCALE GENOMIC DNA]</scope>
    <source>
        <strain evidence="11 12">CBS 6273</strain>
    </source>
</reference>
<evidence type="ECO:0000256" key="1">
    <source>
        <dbReference type="ARBA" id="ARBA00000885"/>
    </source>
</evidence>
<comment type="caution">
    <text evidence="11">The sequence shown here is derived from an EMBL/GenBank/DDBJ whole genome shotgun (WGS) entry which is preliminary data.</text>
</comment>
<sequence>MKVKKSNKKQNPPVLQPIVDSTQPDDVAALINKISSASDEEIAEVLEQFQAWRYPRGDLHTWVLVLDRFDEILAGVIQNYDLTKLQLNDFTPKTKKLLLEVLRVQRLLLENCTNRKLFNSYDRLSDLLLTNDLDVLQSAIFVLLRPAQQYAITTPLEPAQRHAILHRLVVLSRGWESLVHSGINLTSLASDQEIEVPNALRHVQVSFYPTVQPTGAPGEKSPTKMLSPASVETPTRQRSVPHSKNSTPMARQVATTAPALSGPSLIDLGDVSISMRENFVDQLSALAEREHIPLDDQYSVLNRLRLVLLMGDRCTRRRLLSIRLLALATYVYLSSEDAAQSNLFLYEPEMVSQLADLMRSSDTVGEDVTTGALIALCACAHHQNKMGEVMTSVSVNVNHGVMVTFLRRLVQRSTNGDTMSFEVIDATMAFIAYLATSPSHSNMLMGAGILRLLLEMLKTTGSKRETCIPRATGLIDSIIFSNPQGLSNFSGIDGVNALVLWIKSEIQQRLQIVDEAPSETMSEETILAAVNNPLKSVLRSIQRLMQASGGTEGLRNLVDSDLPRSLKVIFQNSSRFGPRVFALAINTMATFVHNEPTSLSILQEMQLPQTLYDELENDIPPSSEVLSSLSNAVGAVCLNQAGLDYTVAHPGIISNLVYTVVSPRHEQIFNERDNAKNLGLSLDELARHHPSLRPVIITAVIDVLKKAHEFGATFEPKDEERLDYLVDEISTQMVPSLETQPSKPAPTNKPLAAFTRVFKMLSGLLRNATIVKDFVNEAGLDTLMLMTDSPCWPIRFGATTAAMALAHLMKYAIESCHAQFLDTIIKSIEASLGQSTEFWMVNDAIDQWQTVREGRANDSLKMKFRVLQSIAVRLTLFGDALYALSGSNPKVATAVIKSFNVQNDPAFIQSLGKVHRLCFRFHVLSRPPKAPPVEEGATPEQATEPGVRYLSTRLHAILSKFFKCLVRLIYIKRGRDQAHQEQGQLLSACVADILIDHLSDVRDSLPDAFAIDGFALGTVLSTLFDGRGLEGHLNTSLFLVFERKGGFDKLLESSRRIVDHIDHASTVPLENRSQGEKDRHEEALQALKTVLFMCNTFVSTRALLDSPETHALASVQPGQAQHPFAPTTMFLKLRLAVFPLARHVWEASWLLECPTYIIKAVVNCYSTLMEGKHEEPLAIPAVASRGIHIIAQHHRPPVVTADSGHIDQLVDMGFPRGSATQALVRARNNVAAATDLLLTVPHEFDGELPAPPHDEAVEEVVDDAPAPVENAPPTAQDAEVEEPAPVGMGIDVDPAATADDINSFKQQLHDLRDKDKGNLAERALAIVDVAEDLVMDLLSCLPSGKEGAMFSLNKLLDICREYQEPSERIVSARLRLTSVCLRLEEGASIDASVFATSAAIIACLPLSLVNHNKPRWLTGLLLFGETLLSSYDTIVKVKLGDDSSEPVAEPAEVLGGVTDPLFRLCSTLVSSDDASREELVASLRLLVLLSRSSRPASTTAMLSNCLKPFRKISGKLEGCYSLLAMIIRHLVDDKWTLNDIIDGEVRSWLSPGRSKVVDIQHFVKQLRPIALREPSIFVNAVEKECTLVDPTPSQSVYHIRSQTEEERESGVSHVSSTDTGLKESKHCQDVIDVILSELSEAIPGALSKADSPSTSKGGDDFDIFSYSSLLMATLTELLGSYLVIKKTFLASLSQRVYPGGIKSKGGVNGVINDMVCCVMLTPDVMSLPSTDSNSAAARRLAISSRATAMIVALCSDTTPALDKKDTSEDMVSIRKTVLDAISKAIRDTSLVVDVNVRYGRLWALGELIHRLLVARSNASARQINSSGLHMAKTMLEKNYVGLLTNALGEIDLNYPDIRNVLVTLLRALDHLSKLSVKWGKANKDTKDSVDERSSEDDDDSDSSNAETDSDVDMLDEDQAPDLYRNSALGMLGGELGEDDEDDEMDEEEDEDDMEMGDDLTDDDDDTATQTSEDESMASVLDHDEWTDGPEDDLGDSDDEGDLGELEPEVILGSAEEDGEMWEGESDGHESFGTDEDEDADGEGVHAEGIFDDGFDDPEMEEFDEDDDGEGYDDAEIMEAFPDVVATEATGPWGWVQPGRSRTHDPLGSHRLLPGLSEDELLGASNAVGPSGRPAQHPLLPHTSSTSGARQLHRSLGGNFQELVTAIERLGGADAIHMLENVLANRHITGSDATWLSFTRDQSGNLTAMSVNGRTFPLNGNHRSNAPPGHISAEFVPMTTLQRWGEELNLAPLSRTEGTSRLVLHLINRLLPEARRRAEELRKADEATATNAPAVPEVTESTEDTEDGDETAEVAEGGDSAPISEGDVDMSDTEDNTSGQAADDVERSENVNVDGPRTLISIHGREVDITDAGIDLEFLQALPDDMRADVVEQHLREQRQHQRPAASANIPEPVSQINSEFLEALPPDIRAEVIMQEAMESERRNRPQPPLASGPSRTFLSSIANQLRGVLGTQGEGSGNAIKAERPDGAKGRHREALQLLEKSGIAVLVRLLFFPHALKKSSLFKVLVNLCENSNTRNDLLDLLISVVHDGSGDLPAVDRSFQQMSLRGTSTPKATPKGKAAESPAAVIPSSLFSHLQAEHVPTFITQRCFEALAYIVTSNAHAASYFLSEHEQTAGLRKHSSKKSKGKEKSLPQTKFPIVILLGLLDRPVLAKTPGLMDTVTALLLTVTKPLAERKAEGDQAKSAVAAGGDSSASADDAARIAAVQSAVEPTKTLPHGEGIPSIPAPVLRLIVNCLTSGDCTSRTFSQTLGAMQNLSNLPEGKDVILQELCLRCRDLGHLANEQLQELVNALEVEADVGPLTLISFSPPSSAQAQLLRLLKTIDYLHLNKVDPDPPSEQMTSEEQAVTQIFGTFDFGELWEQLGRCLSMVEARGNTEQLATVLLPLVEALMVISKYKSHLPRDTRSSSTPPSSTESADFFVTFTTAHRKVLNTIVRNNPSLLSGSFSLLIRNPRVLEFDNKRTWFFQKLKKKKSSIVPAGPLHLNVRRQYVFEDSFSALQRWSGEELKYGKLSVKFRQEDGVDAGGVTREWYSVLAQQIFDPNFALFEPCAADQQTYQPNKMSWINDVHLSYFKFVGRVIGKAVYDGRLLDAYFNRAFYKQILGRTVDMRDLESIDPEYHKSLQWMLNNDITGIIDQEFTTEDDQFGEKKTVELKPDGANIPVTEDNKEEYVRLVVSYRLDNSIRDQIKAFLEGFYDIIPHELIQIFEPDQLERKADKGDTVLISGITTVDVDELKNATQLSGWKSTDPEISWFWRALRIFSQEERSRFLMFVTSSSRVPLGGFAQLQGSSGTQPFQIQKLYGKEGGLPQASTCFNLLLLPTYTSYEQLRERLQFAITETGGFGKA</sequence>
<feature type="compositionally biased region" description="Basic and acidic residues" evidence="8">
    <location>
        <begin position="1882"/>
        <end position="1892"/>
    </location>
</feature>
<dbReference type="PROSITE" id="PS50030">
    <property type="entry name" value="UBA"/>
    <property type="match status" value="1"/>
</dbReference>
<feature type="compositionally biased region" description="Acidic residues" evidence="8">
    <location>
        <begin position="2014"/>
        <end position="2024"/>
    </location>
</feature>
<feature type="compositionally biased region" description="Acidic residues" evidence="8">
    <location>
        <begin position="2299"/>
        <end position="2312"/>
    </location>
</feature>
<protein>
    <recommendedName>
        <fullName evidence="3">HECT-type E3 ubiquitin transferase</fullName>
        <ecNumber evidence="3">2.3.2.26</ecNumber>
    </recommendedName>
</protein>
<dbReference type="GO" id="GO:0006511">
    <property type="term" value="P:ubiquitin-dependent protein catabolic process"/>
    <property type="evidence" value="ECO:0007669"/>
    <property type="project" value="TreeGrafter"/>
</dbReference>
<dbReference type="FunFam" id="3.30.2410.10:FF:000009">
    <property type="entry name" value="Probable E3 ubiquitin-protein ligase HECTD2"/>
    <property type="match status" value="1"/>
</dbReference>
<dbReference type="PANTHER" id="PTHR11254">
    <property type="entry name" value="HECT DOMAIN UBIQUITIN-PROTEIN LIGASE"/>
    <property type="match status" value="1"/>
</dbReference>
<dbReference type="Gene3D" id="3.90.1750.10">
    <property type="entry name" value="Hect, E3 ligase catalytic domains"/>
    <property type="match status" value="1"/>
</dbReference>
<evidence type="ECO:0000256" key="5">
    <source>
        <dbReference type="ARBA" id="ARBA00022786"/>
    </source>
</evidence>
<evidence type="ECO:0000259" key="10">
    <source>
        <dbReference type="PROSITE" id="PS50237"/>
    </source>
</evidence>
<evidence type="ECO:0000256" key="8">
    <source>
        <dbReference type="SAM" id="MobiDB-lite"/>
    </source>
</evidence>
<feature type="compositionally biased region" description="Polar residues" evidence="8">
    <location>
        <begin position="230"/>
        <end position="249"/>
    </location>
</feature>
<dbReference type="SUPFAM" id="SSF46934">
    <property type="entry name" value="UBA-like"/>
    <property type="match status" value="1"/>
</dbReference>
<feature type="compositionally biased region" description="Acidic residues" evidence="8">
    <location>
        <begin position="1986"/>
        <end position="2007"/>
    </location>
</feature>
<keyword evidence="5 7" id="KW-0833">Ubl conjugation pathway</keyword>
<feature type="region of interest" description="Disordered" evidence="8">
    <location>
        <begin position="1600"/>
        <end position="1619"/>
    </location>
</feature>
<dbReference type="Gene3D" id="3.30.2160.10">
    <property type="entry name" value="Hect, E3 ligase catalytic domain"/>
    <property type="match status" value="1"/>
</dbReference>
<accession>A0A1E3JE81</accession>
<comment type="catalytic activity">
    <reaction evidence="1">
        <text>S-ubiquitinyl-[E2 ubiquitin-conjugating enzyme]-L-cysteine + [acceptor protein]-L-lysine = [E2 ubiquitin-conjugating enzyme]-L-cysteine + N(6)-ubiquitinyl-[acceptor protein]-L-lysine.</text>
        <dbReference type="EC" id="2.3.2.26"/>
    </reaction>
</comment>
<feature type="compositionally biased region" description="Acidic residues" evidence="8">
    <location>
        <begin position="2325"/>
        <end position="2334"/>
    </location>
</feature>
<dbReference type="PANTHER" id="PTHR11254:SF67">
    <property type="entry name" value="E3 UBIQUITIN-PROTEIN LIGASE HUWE1"/>
    <property type="match status" value="1"/>
</dbReference>
<dbReference type="EMBL" id="MEKH01000012">
    <property type="protein sequence ID" value="ODN99198.1"/>
    <property type="molecule type" value="Genomic_DNA"/>
</dbReference>
<dbReference type="GO" id="GO:0000209">
    <property type="term" value="P:protein polyubiquitination"/>
    <property type="evidence" value="ECO:0007669"/>
    <property type="project" value="TreeGrafter"/>
</dbReference>
<evidence type="ECO:0000256" key="4">
    <source>
        <dbReference type="ARBA" id="ARBA00022679"/>
    </source>
</evidence>
<dbReference type="InterPro" id="IPR035983">
    <property type="entry name" value="Hect_E3_ubiquitin_ligase"/>
</dbReference>
<dbReference type="Pfam" id="PF06012">
    <property type="entry name" value="DUF908"/>
    <property type="match status" value="1"/>
</dbReference>
<feature type="region of interest" description="Disordered" evidence="8">
    <location>
        <begin position="212"/>
        <end position="249"/>
    </location>
</feature>
<name>A0A1E3JE81_9TREE</name>
<dbReference type="Pfam" id="PF00632">
    <property type="entry name" value="HECT"/>
    <property type="match status" value="1"/>
</dbReference>
<evidence type="ECO:0000313" key="11">
    <source>
        <dbReference type="EMBL" id="ODN99198.1"/>
    </source>
</evidence>
<dbReference type="Pfam" id="PF14377">
    <property type="entry name" value="UBM"/>
    <property type="match status" value="2"/>
</dbReference>
<evidence type="ECO:0000259" key="9">
    <source>
        <dbReference type="PROSITE" id="PS50030"/>
    </source>
</evidence>
<dbReference type="CDD" id="cd00078">
    <property type="entry name" value="HECTc"/>
    <property type="match status" value="1"/>
</dbReference>
<dbReference type="GO" id="GO:0061630">
    <property type="term" value="F:ubiquitin protein ligase activity"/>
    <property type="evidence" value="ECO:0007669"/>
    <property type="project" value="UniProtKB-EC"/>
</dbReference>
<dbReference type="SMART" id="SM00119">
    <property type="entry name" value="HECTc"/>
    <property type="match status" value="1"/>
</dbReference>
<dbReference type="Pfam" id="PF06025">
    <property type="entry name" value="DUF913"/>
    <property type="match status" value="1"/>
</dbReference>
<evidence type="ECO:0000256" key="6">
    <source>
        <dbReference type="ARBA" id="ARBA00034494"/>
    </source>
</evidence>
<organism evidence="11 12">
    <name type="scientific">Cryptococcus amylolentus CBS 6273</name>
    <dbReference type="NCBI Taxonomy" id="1296118"/>
    <lineage>
        <taxon>Eukaryota</taxon>
        <taxon>Fungi</taxon>
        <taxon>Dikarya</taxon>
        <taxon>Basidiomycota</taxon>
        <taxon>Agaricomycotina</taxon>
        <taxon>Tremellomycetes</taxon>
        <taxon>Tremellales</taxon>
        <taxon>Cryptococcaceae</taxon>
        <taxon>Cryptococcus</taxon>
    </lineage>
</organism>
<evidence type="ECO:0000256" key="3">
    <source>
        <dbReference type="ARBA" id="ARBA00012485"/>
    </source>
</evidence>
<dbReference type="Pfam" id="PF00627">
    <property type="entry name" value="UBA"/>
    <property type="match status" value="1"/>
</dbReference>
<feature type="region of interest" description="Disordered" evidence="8">
    <location>
        <begin position="1929"/>
        <end position="2068"/>
    </location>
</feature>
<dbReference type="OrthoDB" id="8068875at2759"/>
<dbReference type="InterPro" id="IPR000569">
    <property type="entry name" value="HECT_dom"/>
</dbReference>
<feature type="domain" description="UBA" evidence="9">
    <location>
        <begin position="1200"/>
        <end position="1240"/>
    </location>
</feature>
<feature type="domain" description="HECT" evidence="10">
    <location>
        <begin position="3024"/>
        <end position="3367"/>
    </location>
</feature>
<feature type="active site" description="Glycyl thioester intermediate" evidence="7">
    <location>
        <position position="3335"/>
    </location>
</feature>
<feature type="compositionally biased region" description="Acidic residues" evidence="8">
    <location>
        <begin position="2032"/>
        <end position="2041"/>
    </location>
</feature>
<dbReference type="InterPro" id="IPR011989">
    <property type="entry name" value="ARM-like"/>
</dbReference>
<proteinExistence type="inferred from homology"/>
<feature type="compositionally biased region" description="Acidic residues" evidence="8">
    <location>
        <begin position="1893"/>
        <end position="1917"/>
    </location>
</feature>
<dbReference type="GO" id="GO:0005634">
    <property type="term" value="C:nucleus"/>
    <property type="evidence" value="ECO:0007669"/>
    <property type="project" value="TreeGrafter"/>
</dbReference>
<dbReference type="SUPFAM" id="SSF56204">
    <property type="entry name" value="Hect, E3 ligase catalytic domain"/>
    <property type="match status" value="1"/>
</dbReference>
<evidence type="ECO:0000256" key="2">
    <source>
        <dbReference type="ARBA" id="ARBA00004906"/>
    </source>
</evidence>
<comment type="pathway">
    <text evidence="2">Protein modification; protein ubiquitination.</text>
</comment>
<feature type="compositionally biased region" description="Basic and acidic residues" evidence="8">
    <location>
        <begin position="1601"/>
        <end position="1610"/>
    </location>
</feature>
<comment type="similarity">
    <text evidence="6">Belongs to the UPL family. TOM1/PTR1 subfamily.</text>
</comment>
<dbReference type="EC" id="2.3.2.26" evidence="3"/>
<dbReference type="SUPFAM" id="SSF48371">
    <property type="entry name" value="ARM repeat"/>
    <property type="match status" value="1"/>
</dbReference>
<dbReference type="InterPro" id="IPR016024">
    <property type="entry name" value="ARM-type_fold"/>
</dbReference>
<dbReference type="InterPro" id="IPR015940">
    <property type="entry name" value="UBA"/>
</dbReference>
<evidence type="ECO:0000256" key="7">
    <source>
        <dbReference type="PROSITE-ProRule" id="PRU00104"/>
    </source>
</evidence>
<dbReference type="Gene3D" id="1.10.8.10">
    <property type="entry name" value="DNA helicase RuvA subunit, C-terminal domain"/>
    <property type="match status" value="1"/>
</dbReference>
<dbReference type="FunFam" id="3.30.2160.10:FF:000001">
    <property type="entry name" value="E3 ubiquitin-protein ligase NEDD4-like"/>
    <property type="match status" value="1"/>
</dbReference>
<feature type="region of interest" description="Disordered" evidence="8">
    <location>
        <begin position="1882"/>
        <end position="1917"/>
    </location>
</feature>